<dbReference type="InterPro" id="IPR050595">
    <property type="entry name" value="Bact_response_regulator"/>
</dbReference>
<dbReference type="Gene3D" id="3.40.50.2300">
    <property type="match status" value="1"/>
</dbReference>
<dbReference type="Pfam" id="PF00072">
    <property type="entry name" value="Response_reg"/>
    <property type="match status" value="1"/>
</dbReference>
<dbReference type="eggNOG" id="COG0745">
    <property type="taxonomic scope" value="Bacteria"/>
</dbReference>
<dbReference type="EMBL" id="CP001791">
    <property type="protein sequence ID" value="ADH98155.1"/>
    <property type="molecule type" value="Genomic_DNA"/>
</dbReference>
<dbReference type="KEGG" id="bse:Bsel_0619"/>
<evidence type="ECO:0000259" key="3">
    <source>
        <dbReference type="PROSITE" id="PS50110"/>
    </source>
</evidence>
<proteinExistence type="predicted"/>
<dbReference type="STRING" id="439292.Bsel_0619"/>
<dbReference type="InterPro" id="IPR011006">
    <property type="entry name" value="CheY-like_superfamily"/>
</dbReference>
<keyword evidence="5" id="KW-1185">Reference proteome</keyword>
<reference evidence="4" key="1">
    <citation type="submission" date="2009-10" db="EMBL/GenBank/DDBJ databases">
        <title>Complete sequence of Bacillus selenitireducens MLS10.</title>
        <authorList>
            <consortium name="US DOE Joint Genome Institute"/>
            <person name="Lucas S."/>
            <person name="Copeland A."/>
            <person name="Lapidus A."/>
            <person name="Glavina del Rio T."/>
            <person name="Dalin E."/>
            <person name="Tice H."/>
            <person name="Bruce D."/>
            <person name="Goodwin L."/>
            <person name="Pitluck S."/>
            <person name="Sims D."/>
            <person name="Brettin T."/>
            <person name="Detter J.C."/>
            <person name="Han C."/>
            <person name="Larimer F."/>
            <person name="Land M."/>
            <person name="Hauser L."/>
            <person name="Kyrpides N."/>
            <person name="Ovchinnikova G."/>
            <person name="Stolz J."/>
        </authorList>
    </citation>
    <scope>NUCLEOTIDE SEQUENCE [LARGE SCALE GENOMIC DNA]</scope>
    <source>
        <strain evidence="4">MLS10</strain>
    </source>
</reference>
<name>D6XY82_BACIE</name>
<dbReference type="PANTHER" id="PTHR44591">
    <property type="entry name" value="STRESS RESPONSE REGULATOR PROTEIN 1"/>
    <property type="match status" value="1"/>
</dbReference>
<gene>
    <name evidence="4" type="ordered locus">Bsel_0619</name>
</gene>
<dbReference type="PROSITE" id="PS50110">
    <property type="entry name" value="RESPONSE_REGULATORY"/>
    <property type="match status" value="1"/>
</dbReference>
<dbReference type="PANTHER" id="PTHR44591:SF3">
    <property type="entry name" value="RESPONSE REGULATORY DOMAIN-CONTAINING PROTEIN"/>
    <property type="match status" value="1"/>
</dbReference>
<dbReference type="OrthoDB" id="9797769at2"/>
<accession>D6XY82</accession>
<evidence type="ECO:0000256" key="1">
    <source>
        <dbReference type="ARBA" id="ARBA00022553"/>
    </source>
</evidence>
<dbReference type="Proteomes" id="UP000000271">
    <property type="component" value="Chromosome"/>
</dbReference>
<feature type="domain" description="Response regulatory" evidence="3">
    <location>
        <begin position="4"/>
        <end position="121"/>
    </location>
</feature>
<evidence type="ECO:0000313" key="4">
    <source>
        <dbReference type="EMBL" id="ADH98155.1"/>
    </source>
</evidence>
<dbReference type="AlphaFoldDB" id="D6XY82"/>
<keyword evidence="1 2" id="KW-0597">Phosphoprotein</keyword>
<dbReference type="SMART" id="SM00448">
    <property type="entry name" value="REC"/>
    <property type="match status" value="1"/>
</dbReference>
<protein>
    <submittedName>
        <fullName evidence="4">Response regulator receiver protein</fullName>
    </submittedName>
</protein>
<feature type="modified residue" description="4-aspartylphosphate" evidence="2">
    <location>
        <position position="55"/>
    </location>
</feature>
<dbReference type="HOGENOM" id="CLU_000445_69_15_9"/>
<evidence type="ECO:0000313" key="5">
    <source>
        <dbReference type="Proteomes" id="UP000000271"/>
    </source>
</evidence>
<dbReference type="SUPFAM" id="SSF52172">
    <property type="entry name" value="CheY-like"/>
    <property type="match status" value="1"/>
</dbReference>
<sequence length="121" mass="13471">MTKRILVADDEQVLQMLIEDTLSDEGYDVTVVENGKRAKDMILDDSHRFDLVIVDYMMPELTGMEVIIAVKQTLSSPPPFLMLTARSLDSDASAYLDEGADGFMSKPFKPSDLVEKVADLL</sequence>
<dbReference type="CDD" id="cd17546">
    <property type="entry name" value="REC_hyHK_CKI1_RcsC-like"/>
    <property type="match status" value="1"/>
</dbReference>
<dbReference type="GO" id="GO:0000160">
    <property type="term" value="P:phosphorelay signal transduction system"/>
    <property type="evidence" value="ECO:0007669"/>
    <property type="project" value="InterPro"/>
</dbReference>
<evidence type="ECO:0000256" key="2">
    <source>
        <dbReference type="PROSITE-ProRule" id="PRU00169"/>
    </source>
</evidence>
<organism evidence="4 5">
    <name type="scientific">Bacillus selenitireducens (strain ATCC 700615 / DSM 15326 / MLS10)</name>
    <dbReference type="NCBI Taxonomy" id="439292"/>
    <lineage>
        <taxon>Bacteria</taxon>
        <taxon>Bacillati</taxon>
        <taxon>Bacillota</taxon>
        <taxon>Bacilli</taxon>
        <taxon>Bacillales</taxon>
        <taxon>Bacillaceae</taxon>
        <taxon>Salisediminibacterium</taxon>
    </lineage>
</organism>
<dbReference type="InterPro" id="IPR001789">
    <property type="entry name" value="Sig_transdc_resp-reg_receiver"/>
</dbReference>
<dbReference type="RefSeq" id="WP_013171584.1">
    <property type="nucleotide sequence ID" value="NC_014219.1"/>
</dbReference>